<gene>
    <name evidence="2" type="ORF">J4709_22385</name>
</gene>
<accession>A0ABS3RUC4</accession>
<dbReference type="Proteomes" id="UP000680206">
    <property type="component" value="Unassembled WGS sequence"/>
</dbReference>
<sequence length="264" mass="28612">MTSRKNHDQRLAGTPADTNTGRALNTAERSFELLTTGPQPLAVDGRAIGHRLPARSVDLGELRVLLLAPAATDEMKDAVWRVLVVRARMGDPAWVVGCVGVAMPGLKSTVGQVVRMSPRGLIDDIVSEMLTEFVAQLPRIDLNRPHIAARLMQWARKGAFRARCRTSRELPTDPYELGDHRSSSDVDLAALVRDAAHRGVIAPEDAELIVATRLDGRSVQDLAQARDVAAWRLYTGRQTAEAKLAAAILDGRVSAESIFPGSGM</sequence>
<feature type="compositionally biased region" description="Basic and acidic residues" evidence="1">
    <location>
        <begin position="1"/>
        <end position="10"/>
    </location>
</feature>
<reference evidence="2 3" key="1">
    <citation type="submission" date="2021-03" db="EMBL/GenBank/DDBJ databases">
        <title>Actinomadura violae sp. nov., isolated from lichen in Thailand.</title>
        <authorList>
            <person name="Kanchanasin P."/>
            <person name="Saeng-In P."/>
            <person name="Phongsopitanun W."/>
            <person name="Yuki M."/>
            <person name="Kudo T."/>
            <person name="Ohkuma M."/>
            <person name="Tanasupawat S."/>
        </authorList>
    </citation>
    <scope>NUCLEOTIDE SEQUENCE [LARGE SCALE GENOMIC DNA]</scope>
    <source>
        <strain evidence="2 3">LCR2-06</strain>
    </source>
</reference>
<evidence type="ECO:0000313" key="3">
    <source>
        <dbReference type="Proteomes" id="UP000680206"/>
    </source>
</evidence>
<dbReference type="RefSeq" id="WP_208243724.1">
    <property type="nucleotide sequence ID" value="NZ_JAGEPF010000013.1"/>
</dbReference>
<protein>
    <submittedName>
        <fullName evidence="2">Uncharacterized protein</fullName>
    </submittedName>
</protein>
<organism evidence="2 3">
    <name type="scientific">Actinomadura violacea</name>
    <dbReference type="NCBI Taxonomy" id="2819934"/>
    <lineage>
        <taxon>Bacteria</taxon>
        <taxon>Bacillati</taxon>
        <taxon>Actinomycetota</taxon>
        <taxon>Actinomycetes</taxon>
        <taxon>Streptosporangiales</taxon>
        <taxon>Thermomonosporaceae</taxon>
        <taxon>Actinomadura</taxon>
    </lineage>
</organism>
<evidence type="ECO:0000256" key="1">
    <source>
        <dbReference type="SAM" id="MobiDB-lite"/>
    </source>
</evidence>
<evidence type="ECO:0000313" key="2">
    <source>
        <dbReference type="EMBL" id="MBO2460332.1"/>
    </source>
</evidence>
<dbReference type="EMBL" id="JAGEPF010000013">
    <property type="protein sequence ID" value="MBO2460332.1"/>
    <property type="molecule type" value="Genomic_DNA"/>
</dbReference>
<feature type="region of interest" description="Disordered" evidence="1">
    <location>
        <begin position="1"/>
        <end position="23"/>
    </location>
</feature>
<keyword evidence="3" id="KW-1185">Reference proteome</keyword>
<comment type="caution">
    <text evidence="2">The sequence shown here is derived from an EMBL/GenBank/DDBJ whole genome shotgun (WGS) entry which is preliminary data.</text>
</comment>
<proteinExistence type="predicted"/>
<name>A0ABS3RUC4_9ACTN</name>